<keyword evidence="2" id="KW-0812">Transmembrane</keyword>
<keyword evidence="2" id="KW-1133">Transmembrane helix</keyword>
<evidence type="ECO:0000313" key="4">
    <source>
        <dbReference type="Proteomes" id="UP000326598"/>
    </source>
</evidence>
<reference evidence="3 4" key="1">
    <citation type="submission" date="2017-09" db="EMBL/GenBank/DDBJ databases">
        <authorList>
            <person name="Lee N."/>
            <person name="Cho B.-K."/>
        </authorList>
    </citation>
    <scope>NUCLEOTIDE SEQUENCE [LARGE SCALE GENOMIC DNA]</scope>
    <source>
        <strain evidence="3 4">ATCC 13740</strain>
    </source>
</reference>
<feature type="transmembrane region" description="Helical" evidence="2">
    <location>
        <begin position="64"/>
        <end position="81"/>
    </location>
</feature>
<proteinExistence type="predicted"/>
<feature type="transmembrane region" description="Helical" evidence="2">
    <location>
        <begin position="300"/>
        <end position="322"/>
    </location>
</feature>
<feature type="transmembrane region" description="Helical" evidence="2">
    <location>
        <begin position="101"/>
        <end position="122"/>
    </location>
</feature>
<feature type="transmembrane region" description="Helical" evidence="2">
    <location>
        <begin position="142"/>
        <end position="175"/>
    </location>
</feature>
<gene>
    <name evidence="3" type="ORF">CP976_16885</name>
</gene>
<protein>
    <submittedName>
        <fullName evidence="3">Uncharacterized protein</fullName>
    </submittedName>
</protein>
<feature type="transmembrane region" description="Helical" evidence="2">
    <location>
        <begin position="6"/>
        <end position="27"/>
    </location>
</feature>
<evidence type="ECO:0000256" key="2">
    <source>
        <dbReference type="SAM" id="Phobius"/>
    </source>
</evidence>
<dbReference type="RefSeq" id="WP_150481116.1">
    <property type="nucleotide sequence ID" value="NZ_BMTB01000001.1"/>
</dbReference>
<feature type="region of interest" description="Disordered" evidence="1">
    <location>
        <begin position="506"/>
        <end position="531"/>
    </location>
</feature>
<accession>A0A5J6I4W3</accession>
<feature type="transmembrane region" description="Helical" evidence="2">
    <location>
        <begin position="252"/>
        <end position="276"/>
    </location>
</feature>
<name>A0A5J6I4W3_STRC4</name>
<evidence type="ECO:0000256" key="1">
    <source>
        <dbReference type="SAM" id="MobiDB-lite"/>
    </source>
</evidence>
<dbReference type="EMBL" id="CP023694">
    <property type="protein sequence ID" value="QEV25663.1"/>
    <property type="molecule type" value="Genomic_DNA"/>
</dbReference>
<dbReference type="AlphaFoldDB" id="A0A5J6I4W3"/>
<sequence length="531" mass="59548">MATSSLPAHLNVGVSVAAVVACYRFAVSPAVRALARRRRVLLAVVIALALAVLAAFRPSPEPGPLRWFVITMIILLTWQGATSDYDVTEPIAPQRRDKRLLLLLAAASCLWPAALLPWMTVYCGKLRGWKHHAMMPTRLLKAYLAWFLVALLFGATCSTAALLLVLGCVSLSHYVKPAWSKARLGPYPWSWTWHNRTHYLMASAYSWGWARFLRAETVSRVLRRARFLDRPVNFLAMAVEAAGLIAFLDRRLLIAALLATALFNAVVALSSGILFWENIVTNIALAITITLLPSGEYDAVFGWSAALIALAVFLLSTADLLWQPWHLGWWDSPFTARVHWQVETVSGMTFGLYNDFMCPYEREYGRVLGYFLTDEPVLHGHLGIVWDRELRDLLVQADGDRNQLRALKQTYGQVQADEQQAREHIAFLTRMFTQLNAGARKSPLPRSLRRLKAPGGQLYRWGDLPRYRGEEPVRRITIRYEERCYRPATGDFLLLTDRTVQEIGILPPSANHGSTSCAKSSSTAARTSESS</sequence>
<organism evidence="3 4">
    <name type="scientific">Streptomyces coeruleorubidus</name>
    <dbReference type="NCBI Taxonomy" id="116188"/>
    <lineage>
        <taxon>Bacteria</taxon>
        <taxon>Bacillati</taxon>
        <taxon>Actinomycetota</taxon>
        <taxon>Actinomycetes</taxon>
        <taxon>Kitasatosporales</taxon>
        <taxon>Streptomycetaceae</taxon>
        <taxon>Streptomyces</taxon>
    </lineage>
</organism>
<dbReference type="Proteomes" id="UP000326598">
    <property type="component" value="Chromosome"/>
</dbReference>
<dbReference type="KEGG" id="scoe:CP976_16885"/>
<dbReference type="GeneID" id="91417747"/>
<feature type="compositionally biased region" description="Low complexity" evidence="1">
    <location>
        <begin position="514"/>
        <end position="531"/>
    </location>
</feature>
<keyword evidence="2" id="KW-0472">Membrane</keyword>
<feature type="transmembrane region" description="Helical" evidence="2">
    <location>
        <begin position="39"/>
        <end position="58"/>
    </location>
</feature>
<evidence type="ECO:0000313" key="3">
    <source>
        <dbReference type="EMBL" id="QEV25663.1"/>
    </source>
</evidence>